<evidence type="ECO:0000313" key="5">
    <source>
        <dbReference type="Proteomes" id="UP001304340"/>
    </source>
</evidence>
<feature type="domain" description="Fe-S metabolism associated" evidence="3">
    <location>
        <begin position="21"/>
        <end position="146"/>
    </location>
</feature>
<gene>
    <name evidence="4" type="ORF">SANBI_001589</name>
</gene>
<name>A0AAF0ZAX7_9MICO</name>
<evidence type="ECO:0000256" key="2">
    <source>
        <dbReference type="SAM" id="MobiDB-lite"/>
    </source>
</evidence>
<dbReference type="PANTHER" id="PTHR43597">
    <property type="entry name" value="SULFUR ACCEPTOR PROTEIN CSDE"/>
    <property type="match status" value="1"/>
</dbReference>
<evidence type="ECO:0000256" key="1">
    <source>
        <dbReference type="ARBA" id="ARBA00010282"/>
    </source>
</evidence>
<dbReference type="AlphaFoldDB" id="A0AAF0ZAX7"/>
<comment type="similarity">
    <text evidence="1">Belongs to the SufE family.</text>
</comment>
<sequence length="184" mass="19332">MSTPPPADVALPSALAELAEDFLALPAAQRLEMLVEMGASVEDVPERYTSDLSTMERVVECQSPVYVAVEVEDQSPHTVTLHVVAPQEAPTTRGFAGVLSEGLAGCTAEQVLALPHDLPTRLGLHDLVSPLRTAGMASMQGRVQRQVLERLEALGVAPAREHRSSDGGTDAGTGADADADAERA</sequence>
<dbReference type="Proteomes" id="UP001304340">
    <property type="component" value="Chromosome"/>
</dbReference>
<reference evidence="5" key="1">
    <citation type="submission" date="2023-11" db="EMBL/GenBank/DDBJ databases">
        <authorList>
            <person name="Helweg L.P."/>
            <person name="Kiel A."/>
            <person name="Hitz F."/>
            <person name="Ruckert-Reed C."/>
            <person name="Busche T."/>
            <person name="Kaltschmidt B."/>
            <person name="Kaltschmidt C."/>
        </authorList>
    </citation>
    <scope>NUCLEOTIDE SEQUENCE [LARGE SCALE GENOMIC DNA]</scope>
    <source>
        <strain evidence="5">4.1</strain>
    </source>
</reference>
<organism evidence="4 5">
    <name type="scientific">Sanguibacter biliveldensis</name>
    <dbReference type="NCBI Taxonomy" id="3030830"/>
    <lineage>
        <taxon>Bacteria</taxon>
        <taxon>Bacillati</taxon>
        <taxon>Actinomycetota</taxon>
        <taxon>Actinomycetes</taxon>
        <taxon>Micrococcales</taxon>
        <taxon>Sanguibacteraceae</taxon>
        <taxon>Sanguibacter</taxon>
    </lineage>
</organism>
<keyword evidence="5" id="KW-1185">Reference proteome</keyword>
<dbReference type="EMBL" id="CP138359">
    <property type="protein sequence ID" value="WPF83886.1"/>
    <property type="molecule type" value="Genomic_DNA"/>
</dbReference>
<dbReference type="RefSeq" id="WP_319160594.1">
    <property type="nucleotide sequence ID" value="NZ_CP138359.1"/>
</dbReference>
<dbReference type="InterPro" id="IPR003808">
    <property type="entry name" value="Fe-S_metab-assoc_dom"/>
</dbReference>
<accession>A0AAF0ZAX7</accession>
<feature type="compositionally biased region" description="Low complexity" evidence="2">
    <location>
        <begin position="166"/>
        <end position="176"/>
    </location>
</feature>
<dbReference type="SUPFAM" id="SSF82649">
    <property type="entry name" value="SufE/NifU"/>
    <property type="match status" value="1"/>
</dbReference>
<dbReference type="Pfam" id="PF02657">
    <property type="entry name" value="SufE"/>
    <property type="match status" value="1"/>
</dbReference>
<protein>
    <submittedName>
        <fullName evidence="4">SufE family protein</fullName>
    </submittedName>
</protein>
<proteinExistence type="inferred from homology"/>
<dbReference type="PANTHER" id="PTHR43597:SF5">
    <property type="entry name" value="SUFE-LIKE PROTEIN 2, CHLOROPLASTIC"/>
    <property type="match status" value="1"/>
</dbReference>
<dbReference type="Gene3D" id="3.90.1010.10">
    <property type="match status" value="1"/>
</dbReference>
<evidence type="ECO:0000313" key="4">
    <source>
        <dbReference type="EMBL" id="WPF83886.1"/>
    </source>
</evidence>
<dbReference type="KEGG" id="sbil:SANBI_001589"/>
<evidence type="ECO:0000259" key="3">
    <source>
        <dbReference type="Pfam" id="PF02657"/>
    </source>
</evidence>
<feature type="region of interest" description="Disordered" evidence="2">
    <location>
        <begin position="156"/>
        <end position="184"/>
    </location>
</feature>